<evidence type="ECO:0000313" key="3">
    <source>
        <dbReference type="Proteomes" id="UP001465976"/>
    </source>
</evidence>
<accession>A0ABR3F1Y5</accession>
<gene>
    <name evidence="2" type="ORF">V5O48_012748</name>
</gene>
<feature type="compositionally biased region" description="Basic and acidic residues" evidence="1">
    <location>
        <begin position="102"/>
        <end position="117"/>
    </location>
</feature>
<comment type="caution">
    <text evidence="2">The sequence shown here is derived from an EMBL/GenBank/DDBJ whole genome shotgun (WGS) entry which is preliminary data.</text>
</comment>
<feature type="region of interest" description="Disordered" evidence="1">
    <location>
        <begin position="1"/>
        <end position="185"/>
    </location>
</feature>
<dbReference type="EMBL" id="JBAHYK010001166">
    <property type="protein sequence ID" value="KAL0569222.1"/>
    <property type="molecule type" value="Genomic_DNA"/>
</dbReference>
<keyword evidence="3" id="KW-1185">Reference proteome</keyword>
<dbReference type="Proteomes" id="UP001465976">
    <property type="component" value="Unassembled WGS sequence"/>
</dbReference>
<proteinExistence type="predicted"/>
<feature type="compositionally biased region" description="Basic and acidic residues" evidence="1">
    <location>
        <begin position="1"/>
        <end position="16"/>
    </location>
</feature>
<reference evidence="2 3" key="1">
    <citation type="submission" date="2024-02" db="EMBL/GenBank/DDBJ databases">
        <title>A draft genome for the cacao thread blight pathogen Marasmius crinis-equi.</title>
        <authorList>
            <person name="Cohen S.P."/>
            <person name="Baruah I.K."/>
            <person name="Amoako-Attah I."/>
            <person name="Bukari Y."/>
            <person name="Meinhardt L.W."/>
            <person name="Bailey B.A."/>
        </authorList>
    </citation>
    <scope>NUCLEOTIDE SEQUENCE [LARGE SCALE GENOMIC DNA]</scope>
    <source>
        <strain evidence="2 3">GH-76</strain>
    </source>
</reference>
<name>A0ABR3F1Y5_9AGAR</name>
<evidence type="ECO:0000313" key="2">
    <source>
        <dbReference type="EMBL" id="KAL0569222.1"/>
    </source>
</evidence>
<organism evidence="2 3">
    <name type="scientific">Marasmius crinis-equi</name>
    <dbReference type="NCBI Taxonomy" id="585013"/>
    <lineage>
        <taxon>Eukaryota</taxon>
        <taxon>Fungi</taxon>
        <taxon>Dikarya</taxon>
        <taxon>Basidiomycota</taxon>
        <taxon>Agaricomycotina</taxon>
        <taxon>Agaricomycetes</taxon>
        <taxon>Agaricomycetidae</taxon>
        <taxon>Agaricales</taxon>
        <taxon>Marasmiineae</taxon>
        <taxon>Marasmiaceae</taxon>
        <taxon>Marasmius</taxon>
    </lineage>
</organism>
<sequence length="212" mass="22164">MTTSAERNEEIARQAEADLNSYQAKTGTGQKGATDAPGVDSHVEKKFPGAQVTTGDGLSTGASYNKRIPPSEGGELDDRSRRALKPSQTRDSHFEGAGGPVDEIRETYADQPGRNDNDVVPAGVPHGNHSGLGGIAAEGKEASIHNVGTDPPGPGGSQFPGDKYYRPEDVPDSISAEGHVAPESVTQRVGRRRAIRREGEVAILGTGGISNL</sequence>
<feature type="compositionally biased region" description="Polar residues" evidence="1">
    <location>
        <begin position="51"/>
        <end position="63"/>
    </location>
</feature>
<protein>
    <submittedName>
        <fullName evidence="2">Uncharacterized protein</fullName>
    </submittedName>
</protein>
<evidence type="ECO:0000256" key="1">
    <source>
        <dbReference type="SAM" id="MobiDB-lite"/>
    </source>
</evidence>